<reference evidence="8" key="1">
    <citation type="submission" date="2014-09" db="EMBL/GenBank/DDBJ databases">
        <title>Vibrio variabilis JCM 19239. (C206) whole genome shotgun sequence.</title>
        <authorList>
            <person name="Sawabe T."/>
            <person name="Meirelles P."/>
            <person name="Nakanishi M."/>
            <person name="Sayaka M."/>
            <person name="Hattori M."/>
            <person name="Ohkuma M."/>
        </authorList>
    </citation>
    <scope>NUCLEOTIDE SEQUENCE [LARGE SCALE GENOMIC DNA]</scope>
    <source>
        <strain evidence="8">JCM 19239</strain>
    </source>
</reference>
<dbReference type="Gene3D" id="3.40.50.2300">
    <property type="match status" value="2"/>
</dbReference>
<sequence length="304" mass="32296">MKSIKNILLSTVLLAAASLASTVNAKDLKIGYTTMDLANPYFIAVTSGVKDKAKALDVKVTIHDAKSDPASQIAAIENFVAQQMDAIVISPIDAVAVEPMVKLAHDNGIPIINAHQAMEGADAQIGLIEFEYGYEIGKLAGQYITDNMNGKAEVAVLGQPEVSALVERTNGIKQGIIDFAPDAVIAAEQSGYTPETGARAAEVVMQSRPNTRVFVGMNDAGVLGAYEALKGMGVNENEFALFGLDATEEAQKKIAENSMYKGTVDIAPYVTGEMIVEVALKVKNEGPIEDMVKIEMFPLTASTK</sequence>
<comment type="caution">
    <text evidence="7">The sequence shown here is derived from an EMBL/GenBank/DDBJ whole genome shotgun (WGS) entry which is preliminary data.</text>
</comment>
<evidence type="ECO:0000256" key="1">
    <source>
        <dbReference type="ARBA" id="ARBA00004196"/>
    </source>
</evidence>
<gene>
    <name evidence="7" type="ORF">JCM19239_7359</name>
</gene>
<dbReference type="Proteomes" id="UP000029223">
    <property type="component" value="Unassembled WGS sequence"/>
</dbReference>
<dbReference type="SUPFAM" id="SSF53822">
    <property type="entry name" value="Periplasmic binding protein-like I"/>
    <property type="match status" value="1"/>
</dbReference>
<evidence type="ECO:0000313" key="7">
    <source>
        <dbReference type="EMBL" id="GAL24759.1"/>
    </source>
</evidence>
<evidence type="ECO:0000259" key="6">
    <source>
        <dbReference type="Pfam" id="PF13407"/>
    </source>
</evidence>
<feature type="domain" description="Periplasmic binding protein" evidence="6">
    <location>
        <begin position="30"/>
        <end position="282"/>
    </location>
</feature>
<evidence type="ECO:0000313" key="8">
    <source>
        <dbReference type="Proteomes" id="UP000029223"/>
    </source>
</evidence>
<evidence type="ECO:0000256" key="4">
    <source>
        <dbReference type="ARBA" id="ARBA00022729"/>
    </source>
</evidence>
<keyword evidence="8" id="KW-1185">Reference proteome</keyword>
<dbReference type="PANTHER" id="PTHR46847">
    <property type="entry name" value="D-ALLOSE-BINDING PERIPLASMIC PROTEIN-RELATED"/>
    <property type="match status" value="1"/>
</dbReference>
<dbReference type="PANTHER" id="PTHR46847:SF1">
    <property type="entry name" value="D-ALLOSE-BINDING PERIPLASMIC PROTEIN-RELATED"/>
    <property type="match status" value="1"/>
</dbReference>
<dbReference type="EMBL" id="BBMS01000005">
    <property type="protein sequence ID" value="GAL24759.1"/>
    <property type="molecule type" value="Genomic_DNA"/>
</dbReference>
<comment type="subcellular location">
    <subcellularLocation>
        <location evidence="1">Cell envelope</location>
    </subcellularLocation>
</comment>
<feature type="chain" id="PRO_5046415669" description="Autoinducer 2-binding periplasmic protein LuxP" evidence="5">
    <location>
        <begin position="26"/>
        <end position="304"/>
    </location>
</feature>
<proteinExistence type="inferred from homology"/>
<evidence type="ECO:0000256" key="2">
    <source>
        <dbReference type="ARBA" id="ARBA00007639"/>
    </source>
</evidence>
<reference evidence="8" key="2">
    <citation type="submission" date="2014-09" db="EMBL/GenBank/DDBJ databases">
        <authorList>
            <consortium name="NBRP consortium"/>
            <person name="Sawabe T."/>
            <person name="Meirelles P."/>
            <person name="Nakanishi M."/>
            <person name="Sayaka M."/>
            <person name="Hattori M."/>
            <person name="Ohkuma M."/>
        </authorList>
    </citation>
    <scope>NUCLEOTIDE SEQUENCE [LARGE SCALE GENOMIC DNA]</scope>
    <source>
        <strain evidence="8">JCM 19239</strain>
    </source>
</reference>
<keyword evidence="4 5" id="KW-0732">Signal</keyword>
<evidence type="ECO:0000256" key="3">
    <source>
        <dbReference type="ARBA" id="ARBA00022181"/>
    </source>
</evidence>
<comment type="similarity">
    <text evidence="2">Belongs to the bacterial solute-binding protein 2 family.</text>
</comment>
<feature type="signal peptide" evidence="5">
    <location>
        <begin position="1"/>
        <end position="25"/>
    </location>
</feature>
<dbReference type="InterPro" id="IPR025997">
    <property type="entry name" value="SBP_2_dom"/>
</dbReference>
<organism evidence="7 8">
    <name type="scientific">Vibrio variabilis</name>
    <dbReference type="NCBI Taxonomy" id="990271"/>
    <lineage>
        <taxon>Bacteria</taxon>
        <taxon>Pseudomonadati</taxon>
        <taxon>Pseudomonadota</taxon>
        <taxon>Gammaproteobacteria</taxon>
        <taxon>Vibrionales</taxon>
        <taxon>Vibrionaceae</taxon>
        <taxon>Vibrio</taxon>
    </lineage>
</organism>
<accession>A0ABQ0J7K6</accession>
<dbReference type="CDD" id="cd01536">
    <property type="entry name" value="PBP1_ABC_sugar_binding-like"/>
    <property type="match status" value="1"/>
</dbReference>
<dbReference type="Pfam" id="PF13407">
    <property type="entry name" value="Peripla_BP_4"/>
    <property type="match status" value="1"/>
</dbReference>
<evidence type="ECO:0000256" key="5">
    <source>
        <dbReference type="SAM" id="SignalP"/>
    </source>
</evidence>
<protein>
    <recommendedName>
        <fullName evidence="3">Autoinducer 2-binding periplasmic protein LuxP</fullName>
    </recommendedName>
</protein>
<name>A0ABQ0J7K6_9VIBR</name>
<dbReference type="InterPro" id="IPR028082">
    <property type="entry name" value="Peripla_BP_I"/>
</dbReference>